<dbReference type="Gene3D" id="2.60.120.10">
    <property type="entry name" value="Jelly Rolls"/>
    <property type="match status" value="2"/>
</dbReference>
<reference evidence="5 6" key="1">
    <citation type="journal article" date="2024" name="Nat. Commun.">
        <title>Phylogenomics reveals the evolutionary origins of lichenization in chlorophyte algae.</title>
        <authorList>
            <person name="Puginier C."/>
            <person name="Libourel C."/>
            <person name="Otte J."/>
            <person name="Skaloud P."/>
            <person name="Haon M."/>
            <person name="Grisel S."/>
            <person name="Petersen M."/>
            <person name="Berrin J.G."/>
            <person name="Delaux P.M."/>
            <person name="Dal Grande F."/>
            <person name="Keller J."/>
        </authorList>
    </citation>
    <scope>NUCLEOTIDE SEQUENCE [LARGE SCALE GENOMIC DNA]</scope>
    <source>
        <strain evidence="5 6">SAG 2523</strain>
    </source>
</reference>
<evidence type="ECO:0000256" key="3">
    <source>
        <dbReference type="SAM" id="SignalP"/>
    </source>
</evidence>
<feature type="region of interest" description="Disordered" evidence="2">
    <location>
        <begin position="409"/>
        <end position="430"/>
    </location>
</feature>
<evidence type="ECO:0000256" key="2">
    <source>
        <dbReference type="SAM" id="MobiDB-lite"/>
    </source>
</evidence>
<dbReference type="Proteomes" id="UP001485043">
    <property type="component" value="Unassembled WGS sequence"/>
</dbReference>
<dbReference type="SUPFAM" id="SSF51182">
    <property type="entry name" value="RmlC-like cupins"/>
    <property type="match status" value="1"/>
</dbReference>
<evidence type="ECO:0000313" key="5">
    <source>
        <dbReference type="EMBL" id="KAK9862584.1"/>
    </source>
</evidence>
<dbReference type="InterPro" id="IPR011051">
    <property type="entry name" value="RmlC_Cupin_sf"/>
</dbReference>
<evidence type="ECO:0000256" key="1">
    <source>
        <dbReference type="ARBA" id="ARBA00022723"/>
    </source>
</evidence>
<dbReference type="PANTHER" id="PTHR35848:SF9">
    <property type="entry name" value="SLL1358 PROTEIN"/>
    <property type="match status" value="1"/>
</dbReference>
<feature type="chain" id="PRO_5043632076" description="Cupin type-1 domain-containing protein" evidence="3">
    <location>
        <begin position="20"/>
        <end position="430"/>
    </location>
</feature>
<dbReference type="SMART" id="SM00835">
    <property type="entry name" value="Cupin_1"/>
    <property type="match status" value="2"/>
</dbReference>
<accession>A0AAW1T1G7</accession>
<evidence type="ECO:0000313" key="6">
    <source>
        <dbReference type="Proteomes" id="UP001485043"/>
    </source>
</evidence>
<keyword evidence="1" id="KW-0479">Metal-binding</keyword>
<feature type="domain" description="Cupin type-1" evidence="4">
    <location>
        <begin position="240"/>
        <end position="390"/>
    </location>
</feature>
<dbReference type="InterPro" id="IPR014710">
    <property type="entry name" value="RmlC-like_jellyroll"/>
</dbReference>
<dbReference type="InterPro" id="IPR051610">
    <property type="entry name" value="GPI/OXD"/>
</dbReference>
<proteinExistence type="predicted"/>
<keyword evidence="6" id="KW-1185">Reference proteome</keyword>
<protein>
    <recommendedName>
        <fullName evidence="4">Cupin type-1 domain-containing protein</fullName>
    </recommendedName>
</protein>
<feature type="domain" description="Cupin type-1" evidence="4">
    <location>
        <begin position="43"/>
        <end position="188"/>
    </location>
</feature>
<sequence length="430" mass="45140">MGSLPTAFLAAVLVVSASAQHGTVFDLPGPIAGPQQPAVNYQYPLGSQPLHEYPGGYYRAVSTASFPVSSAMSGAINILKPGGMRELHWHAADEWAIVINGTCRGLVLKYGTMHPINSWDWNTGDIWYFPTNFAHALVGLAEGCSYVTGYNVGGFDDALDSFGASNWLSTTPPAIVAQALGITPEEVSANIVPGLNTFMPQGDLATLLTNETAEAPVLAGTNAKVQPVMVTPETYRLPLVSATMPEAMSDGGSIYLGSAANLPVSGNMSGAYVTLFPGAMRQMHWHPSANEWQYIIDGSLQFGVFNGTGEVSLGYGGPGDVGYAPQGSGHYFINTGDTTAHVVLIWDSGLFTNIEVNDFLGVFSPSWTATSLGTSIDFVNSFNTSEPDVIAKPAYRPLGAPVNATVPPAVEANPPARSIGVPTPIQSGDP</sequence>
<dbReference type="InterPro" id="IPR006045">
    <property type="entry name" value="Cupin_1"/>
</dbReference>
<organism evidence="5 6">
    <name type="scientific">Apatococcus fuscideae</name>
    <dbReference type="NCBI Taxonomy" id="2026836"/>
    <lineage>
        <taxon>Eukaryota</taxon>
        <taxon>Viridiplantae</taxon>
        <taxon>Chlorophyta</taxon>
        <taxon>core chlorophytes</taxon>
        <taxon>Trebouxiophyceae</taxon>
        <taxon>Chlorellales</taxon>
        <taxon>Chlorellaceae</taxon>
        <taxon>Apatococcus</taxon>
    </lineage>
</organism>
<dbReference type="GO" id="GO:0046872">
    <property type="term" value="F:metal ion binding"/>
    <property type="evidence" value="ECO:0007669"/>
    <property type="project" value="UniProtKB-KW"/>
</dbReference>
<evidence type="ECO:0000259" key="4">
    <source>
        <dbReference type="SMART" id="SM00835"/>
    </source>
</evidence>
<gene>
    <name evidence="5" type="ORF">WJX84_008476</name>
</gene>
<feature type="signal peptide" evidence="3">
    <location>
        <begin position="1"/>
        <end position="19"/>
    </location>
</feature>
<keyword evidence="3" id="KW-0732">Signal</keyword>
<dbReference type="PANTHER" id="PTHR35848">
    <property type="entry name" value="OXALATE-BINDING PROTEIN"/>
    <property type="match status" value="1"/>
</dbReference>
<dbReference type="AlphaFoldDB" id="A0AAW1T1G7"/>
<dbReference type="Pfam" id="PF00190">
    <property type="entry name" value="Cupin_1"/>
    <property type="match status" value="2"/>
</dbReference>
<comment type="caution">
    <text evidence="5">The sequence shown here is derived from an EMBL/GenBank/DDBJ whole genome shotgun (WGS) entry which is preliminary data.</text>
</comment>
<name>A0AAW1T1G7_9CHLO</name>
<dbReference type="EMBL" id="JALJOV010000585">
    <property type="protein sequence ID" value="KAK9862584.1"/>
    <property type="molecule type" value="Genomic_DNA"/>
</dbReference>